<evidence type="ECO:0000256" key="4">
    <source>
        <dbReference type="ARBA" id="ARBA00023157"/>
    </source>
</evidence>
<organism evidence="7 8">
    <name type="scientific">Tetraparma gracilis</name>
    <dbReference type="NCBI Taxonomy" id="2962635"/>
    <lineage>
        <taxon>Eukaryota</taxon>
        <taxon>Sar</taxon>
        <taxon>Stramenopiles</taxon>
        <taxon>Ochrophyta</taxon>
        <taxon>Bolidophyceae</taxon>
        <taxon>Parmales</taxon>
        <taxon>Triparmaceae</taxon>
        <taxon>Tetraparma</taxon>
    </lineage>
</organism>
<evidence type="ECO:0000256" key="3">
    <source>
        <dbReference type="ARBA" id="ARBA00022824"/>
    </source>
</evidence>
<dbReference type="InterPro" id="IPR039794">
    <property type="entry name" value="Gtb1-like"/>
</dbReference>
<dbReference type="Proteomes" id="UP001165060">
    <property type="component" value="Unassembled WGS sequence"/>
</dbReference>
<proteinExistence type="predicted"/>
<dbReference type="EMBL" id="BRYB01004150">
    <property type="protein sequence ID" value="GMI26428.1"/>
    <property type="molecule type" value="Genomic_DNA"/>
</dbReference>
<name>A0ABQ6MHF9_9STRA</name>
<dbReference type="PANTHER" id="PTHR12630">
    <property type="entry name" value="N-LINKED OLIGOSACCHARIDE PROCESSING"/>
    <property type="match status" value="1"/>
</dbReference>
<feature type="compositionally biased region" description="Acidic residues" evidence="5">
    <location>
        <begin position="267"/>
        <end position="311"/>
    </location>
</feature>
<dbReference type="InterPro" id="IPR044865">
    <property type="entry name" value="MRH_dom"/>
</dbReference>
<feature type="region of interest" description="Disordered" evidence="5">
    <location>
        <begin position="267"/>
        <end position="320"/>
    </location>
</feature>
<dbReference type="Pfam" id="PF13015">
    <property type="entry name" value="PRKCSH_1"/>
    <property type="match status" value="1"/>
</dbReference>
<dbReference type="InterPro" id="IPR009011">
    <property type="entry name" value="Man6P_isomerase_rcpt-bd_dom_sf"/>
</dbReference>
<evidence type="ECO:0000313" key="8">
    <source>
        <dbReference type="Proteomes" id="UP001165060"/>
    </source>
</evidence>
<keyword evidence="4" id="KW-1015">Disulfide bond</keyword>
<dbReference type="PROSITE" id="PS51914">
    <property type="entry name" value="MRH"/>
    <property type="match status" value="1"/>
</dbReference>
<comment type="caution">
    <text evidence="7">The sequence shown here is derived from an EMBL/GenBank/DDBJ whole genome shotgun (WGS) entry which is preliminary data.</text>
</comment>
<evidence type="ECO:0000256" key="2">
    <source>
        <dbReference type="ARBA" id="ARBA00022729"/>
    </source>
</evidence>
<protein>
    <recommendedName>
        <fullName evidence="1">Glucosidase 2 subunit beta</fullName>
    </recommendedName>
</protein>
<dbReference type="PANTHER" id="PTHR12630:SF1">
    <property type="entry name" value="GLUCOSIDASE 2 SUBUNIT BETA"/>
    <property type="match status" value="1"/>
</dbReference>
<gene>
    <name evidence="7" type="ORF">TeGR_g1163</name>
</gene>
<sequence>MVGDDYCDCVDSGFDEAGLTSACSSSPAPPPSNSSTCLVPTSRFHDGICDCCDGSDEAADVCPNTCQSYYTLMIDNRMSKVQVSMKGYRLRAEGEDFSARKRKEWDEKYSGLASTRKALGQLEVAIQLYTADERWKKENYKGFPRIDYALNARRLRKAKMEAASKVNKKVVREGDPETWEVLDVMCPTHNFTLDDFFMVMSAPVDDPRRKGREFGAGKKLGEDTFVAPLLEDPELLALRILGVLVFAPLQLPLYAFQRATGIGLGADEVEGGGEVEGEMEGDDDHEDEGEEGGEEVEEGGEDWGEEGEGEQEATLSASAGDTPGTLPYYLLKLKLIHPALDYRRNFYTREAVKRIRRSYRRYVTQPVATMWESPEVVYNNTVLKFTKAMGDTNTHEFRLLAAAQKKVTWALDKNKKKIDKVKIERDRDYGPLLSVYDECFVSDIDKYTYKVCPMKDVRQDLTRLGTFAGWNGDYSGYAIGGGQACAGVADVDEKGRTVQKRRGGRVKLACGSTHRIRQVVENEPCVYEVTFETPAACGREEVERAVQELREGLERAGEGEWGGREGEPGVVLEKARKLLEGGK</sequence>
<dbReference type="Pfam" id="PF12999">
    <property type="entry name" value="PRKCSH-like"/>
    <property type="match status" value="1"/>
</dbReference>
<evidence type="ECO:0000256" key="5">
    <source>
        <dbReference type="SAM" id="MobiDB-lite"/>
    </source>
</evidence>
<feature type="domain" description="MRH" evidence="6">
    <location>
        <begin position="437"/>
        <end position="539"/>
    </location>
</feature>
<evidence type="ECO:0000259" key="6">
    <source>
        <dbReference type="PROSITE" id="PS51914"/>
    </source>
</evidence>
<keyword evidence="8" id="KW-1185">Reference proteome</keyword>
<accession>A0ABQ6MHF9</accession>
<keyword evidence="2" id="KW-0732">Signal</keyword>
<evidence type="ECO:0000256" key="1">
    <source>
        <dbReference type="ARBA" id="ARBA00022387"/>
    </source>
</evidence>
<dbReference type="Gene3D" id="2.70.130.10">
    <property type="entry name" value="Mannose-6-phosphate receptor binding domain"/>
    <property type="match status" value="1"/>
</dbReference>
<keyword evidence="3" id="KW-0256">Endoplasmic reticulum</keyword>
<dbReference type="InterPro" id="IPR036607">
    <property type="entry name" value="PRKCSH"/>
</dbReference>
<dbReference type="InterPro" id="IPR028146">
    <property type="entry name" value="PRKCSH_N"/>
</dbReference>
<reference evidence="7 8" key="1">
    <citation type="journal article" date="2023" name="Commun. Biol.">
        <title>Genome analysis of Parmales, the sister group of diatoms, reveals the evolutionary specialization of diatoms from phago-mixotrophs to photoautotrophs.</title>
        <authorList>
            <person name="Ban H."/>
            <person name="Sato S."/>
            <person name="Yoshikawa S."/>
            <person name="Yamada K."/>
            <person name="Nakamura Y."/>
            <person name="Ichinomiya M."/>
            <person name="Sato N."/>
            <person name="Blanc-Mathieu R."/>
            <person name="Endo H."/>
            <person name="Kuwata A."/>
            <person name="Ogata H."/>
        </authorList>
    </citation>
    <scope>NUCLEOTIDE SEQUENCE [LARGE SCALE GENOMIC DNA]</scope>
</reference>
<evidence type="ECO:0000313" key="7">
    <source>
        <dbReference type="EMBL" id="GMI26428.1"/>
    </source>
</evidence>